<evidence type="ECO:0000313" key="4">
    <source>
        <dbReference type="Proteomes" id="UP000672032"/>
    </source>
</evidence>
<evidence type="ECO:0000256" key="1">
    <source>
        <dbReference type="ARBA" id="ARBA00022801"/>
    </source>
</evidence>
<dbReference type="Pfam" id="PF07859">
    <property type="entry name" value="Abhydrolase_3"/>
    <property type="match status" value="1"/>
</dbReference>
<dbReference type="Gene3D" id="3.40.50.1820">
    <property type="entry name" value="alpha/beta hydrolase"/>
    <property type="match status" value="1"/>
</dbReference>
<dbReference type="AlphaFoldDB" id="A0A8A3PN76"/>
<name>A0A8A3PN76_9HELO</name>
<feature type="domain" description="Alpha/beta hydrolase fold-3" evidence="2">
    <location>
        <begin position="2"/>
        <end position="231"/>
    </location>
</feature>
<protein>
    <recommendedName>
        <fullName evidence="2">Alpha/beta hydrolase fold-3 domain-containing protein</fullName>
    </recommendedName>
</protein>
<organism evidence="3 4">
    <name type="scientific">Monilinia vaccinii-corymbosi</name>
    <dbReference type="NCBI Taxonomy" id="61207"/>
    <lineage>
        <taxon>Eukaryota</taxon>
        <taxon>Fungi</taxon>
        <taxon>Dikarya</taxon>
        <taxon>Ascomycota</taxon>
        <taxon>Pezizomycotina</taxon>
        <taxon>Leotiomycetes</taxon>
        <taxon>Helotiales</taxon>
        <taxon>Sclerotiniaceae</taxon>
        <taxon>Monilinia</taxon>
    </lineage>
</organism>
<dbReference type="EMBL" id="CP063411">
    <property type="protein sequence ID" value="QSZ36600.1"/>
    <property type="molecule type" value="Genomic_DNA"/>
</dbReference>
<gene>
    <name evidence="3" type="ORF">DSL72_006480</name>
</gene>
<dbReference type="PANTHER" id="PTHR48081:SF8">
    <property type="entry name" value="ALPHA_BETA HYDROLASE FOLD-3 DOMAIN-CONTAINING PROTEIN-RELATED"/>
    <property type="match status" value="1"/>
</dbReference>
<keyword evidence="1" id="KW-0378">Hydrolase</keyword>
<dbReference type="SUPFAM" id="SSF53474">
    <property type="entry name" value="alpha/beta-Hydrolases"/>
    <property type="match status" value="1"/>
</dbReference>
<dbReference type="OrthoDB" id="408631at2759"/>
<dbReference type="Proteomes" id="UP000672032">
    <property type="component" value="Chromosome 7"/>
</dbReference>
<evidence type="ECO:0000259" key="2">
    <source>
        <dbReference type="Pfam" id="PF07859"/>
    </source>
</evidence>
<dbReference type="PANTHER" id="PTHR48081">
    <property type="entry name" value="AB HYDROLASE SUPERFAMILY PROTEIN C4A8.06C"/>
    <property type="match status" value="1"/>
</dbReference>
<keyword evidence="4" id="KW-1185">Reference proteome</keyword>
<proteinExistence type="predicted"/>
<sequence>MIVYFHGGGLSVGDLDSEDVTCRALALSLRVPLISISYRLLPDFSADDAVSDALTSFTYLCLSFPTRKFILVGSSSGGQLASTVALTNLQEREGRERILGVVLRCPVTCDATDNGTRIPEEWRKVHRSMNEEFYTGILNKAAVTRENRVKEYKMPLEILAGMPKLARATKLEEVSQFAEASNIKEVMKKWFIQLCTNDIYYSDGVCLGLGLKERGYNVRMRVEVGWPHTFWLKGMVLEEAQGAEKELIKGAKWVLSGLGGPGDADTEEAGVQEEPDWVEWSEKVNSKERFGDDEDIGIFG</sequence>
<evidence type="ECO:0000313" key="3">
    <source>
        <dbReference type="EMBL" id="QSZ36600.1"/>
    </source>
</evidence>
<dbReference type="InterPro" id="IPR029058">
    <property type="entry name" value="AB_hydrolase_fold"/>
</dbReference>
<reference evidence="3" key="1">
    <citation type="submission" date="2020-10" db="EMBL/GenBank/DDBJ databases">
        <title>Genome Sequence of Monilinia vaccinii-corymbosi Sheds Light on Mummy Berry Disease Infection of Blueberry and Mating Type.</title>
        <authorList>
            <person name="Yow A.G."/>
            <person name="Zhang Y."/>
            <person name="Bansal K."/>
            <person name="Eacker S.M."/>
            <person name="Sullivan S."/>
            <person name="Liachko I."/>
            <person name="Cubeta M.A."/>
            <person name="Rollins J.A."/>
            <person name="Ashrafi H."/>
        </authorList>
    </citation>
    <scope>NUCLEOTIDE SEQUENCE</scope>
    <source>
        <strain evidence="3">RL-1</strain>
    </source>
</reference>
<dbReference type="InterPro" id="IPR050300">
    <property type="entry name" value="GDXG_lipolytic_enzyme"/>
</dbReference>
<accession>A0A8A3PN76</accession>
<dbReference type="GO" id="GO:0016787">
    <property type="term" value="F:hydrolase activity"/>
    <property type="evidence" value="ECO:0007669"/>
    <property type="project" value="UniProtKB-KW"/>
</dbReference>
<dbReference type="InterPro" id="IPR013094">
    <property type="entry name" value="AB_hydrolase_3"/>
</dbReference>